<dbReference type="InterPro" id="IPR012223">
    <property type="entry name" value="TEII"/>
</dbReference>
<dbReference type="Pfam" id="PF00975">
    <property type="entry name" value="Thioesterase"/>
    <property type="match status" value="1"/>
</dbReference>
<dbReference type="PANTHER" id="PTHR11487:SF0">
    <property type="entry name" value="S-ACYL FATTY ACID SYNTHASE THIOESTERASE, MEDIUM CHAIN"/>
    <property type="match status" value="1"/>
</dbReference>
<feature type="domain" description="Thioesterase" evidence="2">
    <location>
        <begin position="20"/>
        <end position="234"/>
    </location>
</feature>
<evidence type="ECO:0000313" key="3">
    <source>
        <dbReference type="EMBL" id="KDM90790.1"/>
    </source>
</evidence>
<comment type="similarity">
    <text evidence="1">Belongs to the thioesterase family.</text>
</comment>
<dbReference type="PANTHER" id="PTHR11487">
    <property type="entry name" value="THIOESTERASE"/>
    <property type="match status" value="1"/>
</dbReference>
<comment type="caution">
    <text evidence="3">The sequence shown here is derived from an EMBL/GenBank/DDBJ whole genome shotgun (WGS) entry which is preliminary data.</text>
</comment>
<dbReference type="RefSeq" id="WP_036754381.1">
    <property type="nucleotide sequence ID" value="NZ_JAGSGC010000007.1"/>
</dbReference>
<reference evidence="3 4" key="1">
    <citation type="submission" date="2014-04" db="EMBL/GenBank/DDBJ databases">
        <title>Draft genome sequence of Photobacterium halotolerans S2753: a solonamide, ngercheumicin and holomycin producer.</title>
        <authorList>
            <person name="Machado H.R."/>
            <person name="Gram L."/>
        </authorList>
    </citation>
    <scope>NUCLEOTIDE SEQUENCE [LARGE SCALE GENOMIC DNA]</scope>
    <source>
        <strain evidence="3 4">S2753</strain>
    </source>
</reference>
<dbReference type="SUPFAM" id="SSF53474">
    <property type="entry name" value="alpha/beta-Hydrolases"/>
    <property type="match status" value="1"/>
</dbReference>
<dbReference type="Proteomes" id="UP000027192">
    <property type="component" value="Unassembled WGS sequence"/>
</dbReference>
<dbReference type="STRING" id="1654360.EA58_15505"/>
<evidence type="ECO:0000313" key="4">
    <source>
        <dbReference type="Proteomes" id="UP000027192"/>
    </source>
</evidence>
<name>A0A066RK30_9GAMM</name>
<dbReference type="AlphaFoldDB" id="A0A066RK30"/>
<evidence type="ECO:0000259" key="2">
    <source>
        <dbReference type="Pfam" id="PF00975"/>
    </source>
</evidence>
<organism evidence="3 4">
    <name type="scientific">Photobacterium galatheae</name>
    <dbReference type="NCBI Taxonomy" id="1654360"/>
    <lineage>
        <taxon>Bacteria</taxon>
        <taxon>Pseudomonadati</taxon>
        <taxon>Pseudomonadota</taxon>
        <taxon>Gammaproteobacteria</taxon>
        <taxon>Vibrionales</taxon>
        <taxon>Vibrionaceae</taxon>
        <taxon>Photobacterium</taxon>
    </lineage>
</organism>
<proteinExistence type="inferred from homology"/>
<sequence length="249" mass="28261">MNIRGRFICYQPNPTAEVNLICFPFAGGSAAVFHPWVAKLPSHVQLLAYQPPGRAQRMAEPSCMTMQEYMDDIWVGLEDYLDKPLVIFGHSMGALIAYEVARKLHLENEHVPVNAFFSAAKSPWKKNRAKFISHLNDDAFINELKRKGGFPEEVLNNKELMALCTPFIKSDYQLVEQYSSDETRQLAVHATVLAGVEDEITESELAEWKNGFVQPPEVHQFPGGHFFIQDDSVLNEMIALIIRSIRVIR</sequence>
<accession>A0A066RK30</accession>
<keyword evidence="4" id="KW-1185">Reference proteome</keyword>
<dbReference type="Gene3D" id="3.40.50.1820">
    <property type="entry name" value="alpha/beta hydrolase"/>
    <property type="match status" value="1"/>
</dbReference>
<dbReference type="InterPro" id="IPR001031">
    <property type="entry name" value="Thioesterase"/>
</dbReference>
<protein>
    <recommendedName>
        <fullName evidence="2">Thioesterase domain-containing protein</fullName>
    </recommendedName>
</protein>
<evidence type="ECO:0000256" key="1">
    <source>
        <dbReference type="ARBA" id="ARBA00007169"/>
    </source>
</evidence>
<dbReference type="EMBL" id="JMIB01000028">
    <property type="protein sequence ID" value="KDM90790.1"/>
    <property type="molecule type" value="Genomic_DNA"/>
</dbReference>
<gene>
    <name evidence="3" type="ORF">EA58_15505</name>
</gene>
<dbReference type="InterPro" id="IPR029058">
    <property type="entry name" value="AB_hydrolase_fold"/>
</dbReference>
<dbReference type="GO" id="GO:0008610">
    <property type="term" value="P:lipid biosynthetic process"/>
    <property type="evidence" value="ECO:0007669"/>
    <property type="project" value="TreeGrafter"/>
</dbReference>